<accession>A0A7U0GBU7</accession>
<reference evidence="1 2" key="1">
    <citation type="submission" date="2020-12" db="EMBL/GenBank/DDBJ databases">
        <title>Genomic characterization of four novel bacteriophages infecting Klebsiella pneumoniae.</title>
        <authorList>
            <person name="Estrada Bonilla B."/>
            <person name="Costa A.R."/>
            <person name="van Rossum T."/>
            <person name="Hagedoorn S."/>
            <person name="Wallinga H."/>
            <person name="Xiao M."/>
            <person name="Song W."/>
            <person name="Haas P.-J."/>
            <person name="Nobrega F.L."/>
            <person name="Brouns S.J.J."/>
        </authorList>
    </citation>
    <scope>NUCLEOTIDE SEQUENCE [LARGE SCALE GENOMIC DNA]</scope>
</reference>
<keyword evidence="2" id="KW-1185">Reference proteome</keyword>
<gene>
    <name evidence="1" type="ORF">vBKpMFBKp24_063</name>
</gene>
<evidence type="ECO:0000313" key="1">
    <source>
        <dbReference type="EMBL" id="QQV92327.1"/>
    </source>
</evidence>
<name>A0A7U0GBU7_9CAUD</name>
<evidence type="ECO:0000313" key="2">
    <source>
        <dbReference type="Proteomes" id="UP000596381"/>
    </source>
</evidence>
<dbReference type="EMBL" id="MW394391">
    <property type="protein sequence ID" value="QQV92327.1"/>
    <property type="molecule type" value="Genomic_DNA"/>
</dbReference>
<dbReference type="Proteomes" id="UP000596381">
    <property type="component" value="Segment"/>
</dbReference>
<sequence length="82" mass="9134">MNMKVIEAEVKAIARFDENLCKTFRTRIKLALREIGKLPVGIRANAVVNRTFLRLIGQKDLSSLAKSGFVANLKYLGGGDRK</sequence>
<proteinExistence type="predicted"/>
<protein>
    <submittedName>
        <fullName evidence="1">Uncharacterized protein</fullName>
    </submittedName>
</protein>
<organism evidence="1 2">
    <name type="scientific">Klebsiella phage vB_KpM_FBKp24</name>
    <dbReference type="NCBI Taxonomy" id="2801834"/>
    <lineage>
        <taxon>Viruses</taxon>
        <taxon>Duplodnaviria</taxon>
        <taxon>Heunggongvirae</taxon>
        <taxon>Uroviricota</taxon>
        <taxon>Caudoviricetes</taxon>
        <taxon>Chimalliviridae</taxon>
        <taxon>Maaswegvirus</taxon>
        <taxon>Maaswegvirus Kp24</taxon>
    </lineage>
</organism>